<dbReference type="Gene3D" id="3.80.10.10">
    <property type="entry name" value="Ribonuclease Inhibitor"/>
    <property type="match status" value="1"/>
</dbReference>
<dbReference type="Pfam" id="PF03943">
    <property type="entry name" value="TAP_C"/>
    <property type="match status" value="1"/>
</dbReference>
<dbReference type="SMART" id="SM00804">
    <property type="entry name" value="TAP_C"/>
    <property type="match status" value="1"/>
</dbReference>
<feature type="domain" description="TAP-C" evidence="12">
    <location>
        <begin position="543"/>
        <end position="598"/>
    </location>
</feature>
<dbReference type="PANTHER" id="PTHR10662:SF15">
    <property type="entry name" value="NUCLEAR RNA EXPORT FACTOR 5"/>
    <property type="match status" value="1"/>
</dbReference>
<keyword evidence="9" id="KW-0694">RNA-binding</keyword>
<dbReference type="Pfam" id="PF24048">
    <property type="entry name" value="LRR_NXF1-5"/>
    <property type="match status" value="1"/>
</dbReference>
<evidence type="ECO:0000313" key="13">
    <source>
        <dbReference type="EMBL" id="KAF6320630.1"/>
    </source>
</evidence>
<dbReference type="FunFam" id="3.80.10.10:FF:000384">
    <property type="entry name" value="Nuclear RNA export factor 1"/>
    <property type="match status" value="1"/>
</dbReference>
<keyword evidence="10" id="KW-0539">Nucleus</keyword>
<dbReference type="InterPro" id="IPR032710">
    <property type="entry name" value="NTF2-like_dom_sf"/>
</dbReference>
<sequence>MSERQQQQKCGPPLKDYETYMNEEDNYGYSSLQGRERDWNSSRRRNFGNRTRRYQHGGYELQPPHFLKDDGNMEMRGSQWYPVRHTPYTMRPEKRRVQWHYEGYLHVTLWHERKYYFRREMENTEDQTMRSWFKVTIPCGRKYDKTWLMDSIQSHCSVPFTPVEFHYVKNKAQFFVQDARTAYALKDASYQICDEENRKIVIFVNTSDVPYSVRFKLAPEIMEQLELAMRNRYDFSQKVLDLESLLYDPGFAHLDIDIILNRRNCMAATLQIIEKDFPELLSLNLRNNKLYQLDGLSDIVQMAPTVKILNLSRNELKSVWELGKIKGLKLEELWLEGNPFCDNFQSQFTYISAVRKYFPELLYLDGQDLPPTITTDIDRPYLVKPLIKESCKGLDDLKTQVLQFLQQSSLFEYFKVNRNMKNLQDPNLRFQLLKHTKRDIVSSLCVFPKTQHDFNSFLVDVWLQSENLLCFCVNGVFKEVEGRSQGSVRAFTRTFITTPASDSRMFIVNDELFVRNANLNETQRAISIPVPTPSCSTVPTFSQEQKEMVQVFSIQSGMKPQWSQKCLQDNEWNYIKAAQVFASLKTQGKIPEEAFEQIP</sequence>
<evidence type="ECO:0000256" key="5">
    <source>
        <dbReference type="ARBA" id="ARBA00022490"/>
    </source>
</evidence>
<evidence type="ECO:0000256" key="4">
    <source>
        <dbReference type="ARBA" id="ARBA00022448"/>
    </source>
</evidence>
<dbReference type="GO" id="GO:0003723">
    <property type="term" value="F:RNA binding"/>
    <property type="evidence" value="ECO:0007669"/>
    <property type="project" value="UniProtKB-KW"/>
</dbReference>
<dbReference type="InterPro" id="IPR035979">
    <property type="entry name" value="RBD_domain_sf"/>
</dbReference>
<evidence type="ECO:0000256" key="2">
    <source>
        <dbReference type="ARBA" id="ARBA00004642"/>
    </source>
</evidence>
<dbReference type="PANTHER" id="PTHR10662">
    <property type="entry name" value="NUCLEAR RNA EXPORT FACTOR"/>
    <property type="match status" value="1"/>
</dbReference>
<dbReference type="PROSITE" id="PS51450">
    <property type="entry name" value="LRR"/>
    <property type="match status" value="1"/>
</dbReference>
<evidence type="ECO:0000256" key="1">
    <source>
        <dbReference type="ARBA" id="ARBA00004496"/>
    </source>
</evidence>
<dbReference type="SUPFAM" id="SSF54427">
    <property type="entry name" value="NTF2-like"/>
    <property type="match status" value="1"/>
</dbReference>
<dbReference type="InterPro" id="IPR001611">
    <property type="entry name" value="Leu-rich_rpt"/>
</dbReference>
<dbReference type="InterPro" id="IPR032675">
    <property type="entry name" value="LRR_dom_sf"/>
</dbReference>
<accession>A0A7J7V6A9</accession>
<dbReference type="InterPro" id="IPR057125">
    <property type="entry name" value="NXF1/2/3/5-like_LRR"/>
</dbReference>
<keyword evidence="4" id="KW-0813">Transport</keyword>
<dbReference type="InterPro" id="IPR015245">
    <property type="entry name" value="Tap_RNA-bd"/>
</dbReference>
<evidence type="ECO:0000256" key="9">
    <source>
        <dbReference type="ARBA" id="ARBA00022884"/>
    </source>
</evidence>
<proteinExistence type="inferred from homology"/>
<dbReference type="PROSITE" id="PS51281">
    <property type="entry name" value="TAP_C"/>
    <property type="match status" value="1"/>
</dbReference>
<keyword evidence="5" id="KW-0963">Cytoplasm</keyword>
<comment type="similarity">
    <text evidence="3">Belongs to the NXF family.</text>
</comment>
<keyword evidence="14" id="KW-1185">Reference proteome</keyword>
<evidence type="ECO:0000259" key="12">
    <source>
        <dbReference type="PROSITE" id="PS51281"/>
    </source>
</evidence>
<dbReference type="InterPro" id="IPR002075">
    <property type="entry name" value="NTF2_dom"/>
</dbReference>
<dbReference type="Pfam" id="PF09162">
    <property type="entry name" value="Tap-RNA_bind"/>
    <property type="match status" value="1"/>
</dbReference>
<comment type="subcellular location">
    <subcellularLocation>
        <location evidence="1">Cytoplasm</location>
    </subcellularLocation>
    <subcellularLocation>
        <location evidence="2">Nucleus</location>
        <location evidence="2">Nucleoplasm</location>
    </subcellularLocation>
</comment>
<dbReference type="FunFam" id="3.10.450.50:FF:000004">
    <property type="entry name" value="Nuclear RNA export factor 1"/>
    <property type="match status" value="1"/>
</dbReference>
<dbReference type="FunFam" id="3.30.70.330:FF:000165">
    <property type="entry name" value="nuclear RNA export factor 1"/>
    <property type="match status" value="1"/>
</dbReference>
<dbReference type="SUPFAM" id="SSF52058">
    <property type="entry name" value="L domain-like"/>
    <property type="match status" value="1"/>
</dbReference>
<dbReference type="InterPro" id="IPR005637">
    <property type="entry name" value="TAP_C_dom"/>
</dbReference>
<dbReference type="GO" id="GO:0016973">
    <property type="term" value="P:poly(A)+ mRNA export from nucleus"/>
    <property type="evidence" value="ECO:0007669"/>
    <property type="project" value="TreeGrafter"/>
</dbReference>
<protein>
    <submittedName>
        <fullName evidence="13">Nuclear RNA export factor 5</fullName>
    </submittedName>
</protein>
<dbReference type="AlphaFoldDB" id="A0A7J7V6A9"/>
<evidence type="ECO:0000256" key="7">
    <source>
        <dbReference type="ARBA" id="ARBA00022737"/>
    </source>
</evidence>
<evidence type="ECO:0000259" key="11">
    <source>
        <dbReference type="PROSITE" id="PS50177"/>
    </source>
</evidence>
<reference evidence="13 14" key="1">
    <citation type="journal article" date="2020" name="Nature">
        <title>Six reference-quality genomes reveal evolution of bat adaptations.</title>
        <authorList>
            <person name="Jebb D."/>
            <person name="Huang Z."/>
            <person name="Pippel M."/>
            <person name="Hughes G.M."/>
            <person name="Lavrichenko K."/>
            <person name="Devanna P."/>
            <person name="Winkler S."/>
            <person name="Jermiin L.S."/>
            <person name="Skirmuntt E.C."/>
            <person name="Katzourakis A."/>
            <person name="Burkitt-Gray L."/>
            <person name="Ray D.A."/>
            <person name="Sullivan K.A.M."/>
            <person name="Roscito J.G."/>
            <person name="Kirilenko B.M."/>
            <person name="Davalos L.M."/>
            <person name="Corthals A.P."/>
            <person name="Power M.L."/>
            <person name="Jones G."/>
            <person name="Ransome R.D."/>
            <person name="Dechmann D.K.N."/>
            <person name="Locatelli A.G."/>
            <person name="Puechmaille S.J."/>
            <person name="Fedrigo O."/>
            <person name="Jarvis E.D."/>
            <person name="Hiller M."/>
            <person name="Vernes S.C."/>
            <person name="Myers E.W."/>
            <person name="Teeling E.C."/>
        </authorList>
    </citation>
    <scope>NUCLEOTIDE SEQUENCE [LARGE SCALE GENOMIC DNA]</scope>
    <source>
        <strain evidence="13">MPipKuh1</strain>
        <tissue evidence="13">Flight muscle</tissue>
    </source>
</reference>
<evidence type="ECO:0000256" key="3">
    <source>
        <dbReference type="ARBA" id="ARBA00009285"/>
    </source>
</evidence>
<dbReference type="Gene3D" id="3.30.70.330">
    <property type="match status" value="1"/>
</dbReference>
<evidence type="ECO:0000313" key="14">
    <source>
        <dbReference type="Proteomes" id="UP000558488"/>
    </source>
</evidence>
<dbReference type="InterPro" id="IPR009060">
    <property type="entry name" value="UBA-like_sf"/>
</dbReference>
<dbReference type="InterPro" id="IPR030217">
    <property type="entry name" value="NXF_fam"/>
</dbReference>
<gene>
    <name evidence="13" type="ORF">mPipKuh1_012722</name>
</gene>
<dbReference type="Gene3D" id="1.10.8.10">
    <property type="entry name" value="DNA helicase RuvA subunit, C-terminal domain"/>
    <property type="match status" value="1"/>
</dbReference>
<dbReference type="Gene3D" id="3.10.450.50">
    <property type="match status" value="1"/>
</dbReference>
<keyword evidence="8" id="KW-0509">mRNA transport</keyword>
<name>A0A7J7V6A9_PIPKU</name>
<dbReference type="SUPFAM" id="SSF54928">
    <property type="entry name" value="RNA-binding domain, RBD"/>
    <property type="match status" value="1"/>
</dbReference>
<dbReference type="GO" id="GO:0005635">
    <property type="term" value="C:nuclear envelope"/>
    <property type="evidence" value="ECO:0007669"/>
    <property type="project" value="UniProtKB-ARBA"/>
</dbReference>
<dbReference type="InterPro" id="IPR012677">
    <property type="entry name" value="Nucleotide-bd_a/b_plait_sf"/>
</dbReference>
<evidence type="ECO:0000256" key="6">
    <source>
        <dbReference type="ARBA" id="ARBA00022614"/>
    </source>
</evidence>
<dbReference type="FunFam" id="1.10.8.10:FF:000018">
    <property type="entry name" value="Nuclear RNA export factor 1"/>
    <property type="match status" value="1"/>
</dbReference>
<organism evidence="13 14">
    <name type="scientific">Pipistrellus kuhlii</name>
    <name type="common">Kuhl's pipistrelle</name>
    <dbReference type="NCBI Taxonomy" id="59472"/>
    <lineage>
        <taxon>Eukaryota</taxon>
        <taxon>Metazoa</taxon>
        <taxon>Chordata</taxon>
        <taxon>Craniata</taxon>
        <taxon>Vertebrata</taxon>
        <taxon>Euteleostomi</taxon>
        <taxon>Mammalia</taxon>
        <taxon>Eutheria</taxon>
        <taxon>Laurasiatheria</taxon>
        <taxon>Chiroptera</taxon>
        <taxon>Yangochiroptera</taxon>
        <taxon>Vespertilionidae</taxon>
        <taxon>Pipistrellus</taxon>
    </lineage>
</organism>
<dbReference type="Proteomes" id="UP000558488">
    <property type="component" value="Unassembled WGS sequence"/>
</dbReference>
<keyword evidence="7" id="KW-0677">Repeat</keyword>
<keyword evidence="6" id="KW-0433">Leucine-rich repeat</keyword>
<dbReference type="Pfam" id="PF22602">
    <property type="entry name" value="NXF_NTF2"/>
    <property type="match status" value="1"/>
</dbReference>
<dbReference type="PROSITE" id="PS50177">
    <property type="entry name" value="NTF2_DOMAIN"/>
    <property type="match status" value="1"/>
</dbReference>
<feature type="domain" description="NTF2" evidence="11">
    <location>
        <begin position="382"/>
        <end position="514"/>
    </location>
</feature>
<dbReference type="GO" id="GO:0005737">
    <property type="term" value="C:cytoplasm"/>
    <property type="evidence" value="ECO:0007669"/>
    <property type="project" value="UniProtKB-SubCell"/>
</dbReference>
<evidence type="ECO:0000256" key="10">
    <source>
        <dbReference type="ARBA" id="ARBA00023242"/>
    </source>
</evidence>
<dbReference type="SUPFAM" id="SSF46934">
    <property type="entry name" value="UBA-like"/>
    <property type="match status" value="1"/>
</dbReference>
<dbReference type="EMBL" id="JACAGB010000016">
    <property type="protein sequence ID" value="KAF6320630.1"/>
    <property type="molecule type" value="Genomic_DNA"/>
</dbReference>
<evidence type="ECO:0000256" key="8">
    <source>
        <dbReference type="ARBA" id="ARBA00022816"/>
    </source>
</evidence>
<dbReference type="InterPro" id="IPR018222">
    <property type="entry name" value="Nuclear_transport_factor_2_euk"/>
</dbReference>
<comment type="caution">
    <text evidence="13">The sequence shown here is derived from an EMBL/GenBank/DDBJ whole genome shotgun (WGS) entry which is preliminary data.</text>
</comment>
<dbReference type="GO" id="GO:0005654">
    <property type="term" value="C:nucleoplasm"/>
    <property type="evidence" value="ECO:0007669"/>
    <property type="project" value="UniProtKB-SubCell"/>
</dbReference>
<dbReference type="CDD" id="cd14342">
    <property type="entry name" value="UBA_TAP-C"/>
    <property type="match status" value="1"/>
</dbReference>